<feature type="chain" id="PRO_5014678674" evidence="2">
    <location>
        <begin position="41"/>
        <end position="485"/>
    </location>
</feature>
<dbReference type="SUPFAM" id="SSF51261">
    <property type="entry name" value="Duplicated hybrid motif"/>
    <property type="match status" value="1"/>
</dbReference>
<keyword evidence="1 2" id="KW-0732">Signal</keyword>
<dbReference type="PANTHER" id="PTHR21666:SF270">
    <property type="entry name" value="MUREIN HYDROLASE ACTIVATOR ENVC"/>
    <property type="match status" value="1"/>
</dbReference>
<evidence type="ECO:0000259" key="3">
    <source>
        <dbReference type="PROSITE" id="PS51109"/>
    </source>
</evidence>
<gene>
    <name evidence="5" type="ORF">CU635_20215</name>
    <name evidence="6" type="ORF">CVD25_19820</name>
</gene>
<feature type="signal peptide" evidence="2">
    <location>
        <begin position="1"/>
        <end position="40"/>
    </location>
</feature>
<dbReference type="PROSITE" id="PS51109">
    <property type="entry name" value="G5"/>
    <property type="match status" value="1"/>
</dbReference>
<dbReference type="PANTHER" id="PTHR21666">
    <property type="entry name" value="PEPTIDASE-RELATED"/>
    <property type="match status" value="1"/>
</dbReference>
<evidence type="ECO:0000313" key="7">
    <source>
        <dbReference type="Proteomes" id="UP000234951"/>
    </source>
</evidence>
<dbReference type="Gene3D" id="2.70.70.10">
    <property type="entry name" value="Glucose Permease (Domain IIA)"/>
    <property type="match status" value="1"/>
</dbReference>
<dbReference type="Pfam" id="PF01551">
    <property type="entry name" value="Peptidase_M23"/>
    <property type="match status" value="1"/>
</dbReference>
<feature type="domain" description="G5" evidence="3">
    <location>
        <begin position="277"/>
        <end position="357"/>
    </location>
</feature>
<dbReference type="InterPro" id="IPR050570">
    <property type="entry name" value="Cell_wall_metabolism_enzyme"/>
</dbReference>
<dbReference type="PROSITE" id="PS51782">
    <property type="entry name" value="LYSM"/>
    <property type="match status" value="1"/>
</dbReference>
<dbReference type="Gene3D" id="2.20.230.10">
    <property type="entry name" value="Resuscitation-promoting factor rpfb"/>
    <property type="match status" value="1"/>
</dbReference>
<dbReference type="Proteomes" id="UP000234951">
    <property type="component" value="Unassembled WGS sequence"/>
</dbReference>
<dbReference type="InterPro" id="IPR036779">
    <property type="entry name" value="LysM_dom_sf"/>
</dbReference>
<dbReference type="SMART" id="SM01208">
    <property type="entry name" value="G5"/>
    <property type="match status" value="1"/>
</dbReference>
<accession>A0A2N5GGU7</accession>
<evidence type="ECO:0000256" key="2">
    <source>
        <dbReference type="SAM" id="SignalP"/>
    </source>
</evidence>
<dbReference type="InterPro" id="IPR016047">
    <property type="entry name" value="M23ase_b-sheet_dom"/>
</dbReference>
<evidence type="ECO:0000259" key="4">
    <source>
        <dbReference type="PROSITE" id="PS51782"/>
    </source>
</evidence>
<reference evidence="5 7" key="1">
    <citation type="submission" date="2017-11" db="EMBL/GenBank/DDBJ databases">
        <title>Comparitive Functional Genomics of Dry Heat Resistant strains isolated from the Viking Spacecraft.</title>
        <authorList>
            <person name="Seuylemezian A."/>
            <person name="Cooper K."/>
            <person name="Vaishampayan P."/>
        </authorList>
    </citation>
    <scope>NUCLEOTIDE SEQUENCE [LARGE SCALE GENOMIC DNA]</scope>
    <source>
        <strain evidence="5 7">M4.6</strain>
    </source>
</reference>
<organism evidence="5 7">
    <name type="scientific">Bacillus canaveralius</name>
    <dbReference type="NCBI Taxonomy" id="1403243"/>
    <lineage>
        <taxon>Bacteria</taxon>
        <taxon>Bacillati</taxon>
        <taxon>Bacillota</taxon>
        <taxon>Bacilli</taxon>
        <taxon>Bacillales</taxon>
        <taxon>Bacillaceae</taxon>
        <taxon>Bacillus</taxon>
    </lineage>
</organism>
<dbReference type="InterPro" id="IPR018392">
    <property type="entry name" value="LysM"/>
</dbReference>
<evidence type="ECO:0000313" key="6">
    <source>
        <dbReference type="EMBL" id="PLR91128.1"/>
    </source>
</evidence>
<evidence type="ECO:0000313" key="8">
    <source>
        <dbReference type="Proteomes" id="UP000235114"/>
    </source>
</evidence>
<dbReference type="CDD" id="cd00118">
    <property type="entry name" value="LysM"/>
    <property type="match status" value="1"/>
</dbReference>
<dbReference type="SMART" id="SM00257">
    <property type="entry name" value="LysM"/>
    <property type="match status" value="1"/>
</dbReference>
<dbReference type="GO" id="GO:0004222">
    <property type="term" value="F:metalloendopeptidase activity"/>
    <property type="evidence" value="ECO:0007669"/>
    <property type="project" value="TreeGrafter"/>
</dbReference>
<dbReference type="RefSeq" id="WP_101579170.1">
    <property type="nucleotide sequence ID" value="NZ_PGVA01000065.1"/>
</dbReference>
<sequence length="485" mass="53016">MNNWKNKLSKLAGNTKIKQGIFTAFAVAALSFGTGTNALANEDSFTTVYYVYFGDQYIGTVTDKHVVQKLIEEKLAAAKQSNGNLDLTIGDDLAYIPEQVFRTKTNANNEEVLKKLETQLTVGAEATALVIDGEQIAYVQDKSTAEAVVKKLKLQYVTEEQLTELEGRAAADQNNLPPLQENETRILDVKLSKEVSFSESKTSPNNILSVDEAVELLQKGTLEEKKYQVQEGDVLGSIANDHNLKLADLIAINPGLNEDTLLQIGDEVNITFLQPYVEVSVNKEVFKQETIPFQNETAEDASMPKGESQVKQEGKDGLRNVTYAVSEQNGQVVQKQIVTEEVLQQAVNHIVVKGTKVIPSRGEGSFVWPAVGGYVSSKMGYRWEKMHKGIDIARPSDRTIKAADNGIVVSAGSDGGYGNKIVIDHQNGFRTVYAHLDSMTVGAGQTVARGSKIGVMGATGDSTGVHLHFELYKNGNLEDPLNYIR</sequence>
<name>A0A2N5GGU7_9BACI</name>
<dbReference type="EMBL" id="PGVD01000068">
    <property type="protein sequence ID" value="PLR91128.1"/>
    <property type="molecule type" value="Genomic_DNA"/>
</dbReference>
<dbReference type="InterPro" id="IPR011098">
    <property type="entry name" value="G5_dom"/>
</dbReference>
<keyword evidence="8" id="KW-1185">Reference proteome</keyword>
<dbReference type="Gene3D" id="3.10.350.10">
    <property type="entry name" value="LysM domain"/>
    <property type="match status" value="1"/>
</dbReference>
<comment type="caution">
    <text evidence="5">The sequence shown here is derived from an EMBL/GenBank/DDBJ whole genome shotgun (WGS) entry which is preliminary data.</text>
</comment>
<dbReference type="OrthoDB" id="9805070at2"/>
<protein>
    <submittedName>
        <fullName evidence="5">Peptidase M23</fullName>
    </submittedName>
</protein>
<evidence type="ECO:0000256" key="1">
    <source>
        <dbReference type="ARBA" id="ARBA00022729"/>
    </source>
</evidence>
<proteinExistence type="predicted"/>
<dbReference type="Pfam" id="PF01476">
    <property type="entry name" value="LysM"/>
    <property type="match status" value="1"/>
</dbReference>
<reference evidence="6 8" key="2">
    <citation type="submission" date="2017-12" db="EMBL/GenBank/DDBJ databases">
        <title>Comparative Functional Genomics of Dry Heat Resistant strains isolated from the Viking Spacecraft.</title>
        <authorList>
            <person name="Seuylemezian A."/>
            <person name="Cooper K."/>
            <person name="Vaishampayan P."/>
        </authorList>
    </citation>
    <scope>NUCLEOTIDE SEQUENCE [LARGE SCALE GENOMIC DNA]</scope>
    <source>
        <strain evidence="6 8">ATCC 29669</strain>
    </source>
</reference>
<feature type="domain" description="LysM" evidence="4">
    <location>
        <begin position="225"/>
        <end position="270"/>
    </location>
</feature>
<dbReference type="Pfam" id="PF07501">
    <property type="entry name" value="G5"/>
    <property type="match status" value="1"/>
</dbReference>
<dbReference type="AlphaFoldDB" id="A0A2N5GGU7"/>
<dbReference type="CDD" id="cd12797">
    <property type="entry name" value="M23_peptidase"/>
    <property type="match status" value="1"/>
</dbReference>
<evidence type="ECO:0000313" key="5">
    <source>
        <dbReference type="EMBL" id="PLR79987.1"/>
    </source>
</evidence>
<dbReference type="SUPFAM" id="SSF54106">
    <property type="entry name" value="LysM domain"/>
    <property type="match status" value="1"/>
</dbReference>
<dbReference type="Proteomes" id="UP000235114">
    <property type="component" value="Unassembled WGS sequence"/>
</dbReference>
<dbReference type="EMBL" id="PGVA01000065">
    <property type="protein sequence ID" value="PLR79987.1"/>
    <property type="molecule type" value="Genomic_DNA"/>
</dbReference>
<dbReference type="InterPro" id="IPR011055">
    <property type="entry name" value="Dup_hybrid_motif"/>
</dbReference>